<sequence>MRPDVGWLDVSRMETHISRKLHTVPRVVENGSRVSAARLRASYATASGYGMEVNQLLKRTRLVKSLSRREAQPQRRDLPPAQVILLRPFPSASGRLLHEHETARCELVFECISRETEVALNHVSIWQRLDVPGA</sequence>
<gene>
    <name evidence="1" type="ORF">CLCR_03172</name>
</gene>
<organism evidence="1 2">
    <name type="scientific">Cladophialophora carrionii</name>
    <dbReference type="NCBI Taxonomy" id="86049"/>
    <lineage>
        <taxon>Eukaryota</taxon>
        <taxon>Fungi</taxon>
        <taxon>Dikarya</taxon>
        <taxon>Ascomycota</taxon>
        <taxon>Pezizomycotina</taxon>
        <taxon>Eurotiomycetes</taxon>
        <taxon>Chaetothyriomycetidae</taxon>
        <taxon>Chaetothyriales</taxon>
        <taxon>Herpotrichiellaceae</taxon>
        <taxon>Cladophialophora</taxon>
    </lineage>
</organism>
<reference evidence="2" key="1">
    <citation type="submission" date="2015-07" db="EMBL/GenBank/DDBJ databases">
        <authorList>
            <person name="Teixeira M.M."/>
            <person name="Souza R.C."/>
            <person name="Almeida L.G."/>
            <person name="Vicente V.A."/>
            <person name="de Hoog S."/>
            <person name="Bocca A.L."/>
            <person name="de Almeida S.R."/>
            <person name="Vasconcelos A.T."/>
            <person name="Felipe M.S."/>
        </authorList>
    </citation>
    <scope>NUCLEOTIDE SEQUENCE [LARGE SCALE GENOMIC DNA]</scope>
    <source>
        <strain evidence="2">KSF</strain>
    </source>
</reference>
<proteinExistence type="predicted"/>
<dbReference type="AlphaFoldDB" id="A0A1C1D2D1"/>
<comment type="caution">
    <text evidence="1">The sequence shown here is derived from an EMBL/GenBank/DDBJ whole genome shotgun (WGS) entry which is preliminary data.</text>
</comment>
<evidence type="ECO:0000313" key="1">
    <source>
        <dbReference type="EMBL" id="OCT54884.1"/>
    </source>
</evidence>
<dbReference type="Proteomes" id="UP000094526">
    <property type="component" value="Unassembled WGS sequence"/>
</dbReference>
<name>A0A1C1D2D1_9EURO</name>
<dbReference type="VEuPathDB" id="FungiDB:CLCR_03172"/>
<accession>A0A1C1D2D1</accession>
<protein>
    <submittedName>
        <fullName evidence="1">Uncharacterized protein</fullName>
    </submittedName>
</protein>
<evidence type="ECO:0000313" key="2">
    <source>
        <dbReference type="Proteomes" id="UP000094526"/>
    </source>
</evidence>
<dbReference type="EMBL" id="LGRB01000003">
    <property type="protein sequence ID" value="OCT54884.1"/>
    <property type="molecule type" value="Genomic_DNA"/>
</dbReference>
<keyword evidence="2" id="KW-1185">Reference proteome</keyword>